<accession>I3E060</accession>
<protein>
    <recommendedName>
        <fullName evidence="11">Holo-[acyl-carrier-protein] synthase</fullName>
        <shortName evidence="11">Holo-ACP synthase</shortName>
        <ecNumber evidence="11">2.7.8.7</ecNumber>
    </recommendedName>
    <alternativeName>
        <fullName evidence="11">4'-phosphopantetheinyl transferase AcpS</fullName>
    </alternativeName>
</protein>
<evidence type="ECO:0000256" key="1">
    <source>
        <dbReference type="ARBA" id="ARBA00001946"/>
    </source>
</evidence>
<dbReference type="OrthoDB" id="517356at2"/>
<comment type="similarity">
    <text evidence="2">Belongs to the P-Pant transferase superfamily. Gsp/Sfp/HetI/AcpT family.</text>
</comment>
<dbReference type="PANTHER" id="PTHR12215:SF10">
    <property type="entry name" value="L-AMINOADIPATE-SEMIALDEHYDE DEHYDROGENASE-PHOSPHOPANTETHEINYL TRANSFERASE"/>
    <property type="match status" value="1"/>
</dbReference>
<evidence type="ECO:0000256" key="2">
    <source>
        <dbReference type="ARBA" id="ARBA00010990"/>
    </source>
</evidence>
<proteinExistence type="inferred from homology"/>
<keyword evidence="5 11" id="KW-0808">Transferase</keyword>
<dbReference type="GO" id="GO:0000287">
    <property type="term" value="F:magnesium ion binding"/>
    <property type="evidence" value="ECO:0007669"/>
    <property type="project" value="UniProtKB-UniRule"/>
</dbReference>
<dbReference type="GO" id="GO:0019878">
    <property type="term" value="P:lysine biosynthetic process via aminoadipic acid"/>
    <property type="evidence" value="ECO:0007669"/>
    <property type="project" value="TreeGrafter"/>
</dbReference>
<evidence type="ECO:0000256" key="9">
    <source>
        <dbReference type="ARBA" id="ARBA00023098"/>
    </source>
</evidence>
<keyword evidence="6 11" id="KW-0479">Metal-binding</keyword>
<evidence type="ECO:0000313" key="13">
    <source>
        <dbReference type="EMBL" id="EIJ79881.1"/>
    </source>
</evidence>
<dbReference type="InterPro" id="IPR050559">
    <property type="entry name" value="P-Pant_transferase_sf"/>
</dbReference>
<dbReference type="InterPro" id="IPR008278">
    <property type="entry name" value="4-PPantetheinyl_Trfase_dom"/>
</dbReference>
<dbReference type="NCBIfam" id="TIGR00516">
    <property type="entry name" value="acpS"/>
    <property type="match status" value="1"/>
</dbReference>
<comment type="catalytic activity">
    <reaction evidence="11">
        <text>apo-[ACP] + CoA = holo-[ACP] + adenosine 3',5'-bisphosphate + H(+)</text>
        <dbReference type="Rhea" id="RHEA:12068"/>
        <dbReference type="Rhea" id="RHEA-COMP:9685"/>
        <dbReference type="Rhea" id="RHEA-COMP:9690"/>
        <dbReference type="ChEBI" id="CHEBI:15378"/>
        <dbReference type="ChEBI" id="CHEBI:29999"/>
        <dbReference type="ChEBI" id="CHEBI:57287"/>
        <dbReference type="ChEBI" id="CHEBI:58343"/>
        <dbReference type="ChEBI" id="CHEBI:64479"/>
        <dbReference type="EC" id="2.7.8.7"/>
    </reaction>
</comment>
<evidence type="ECO:0000256" key="8">
    <source>
        <dbReference type="ARBA" id="ARBA00022842"/>
    </source>
</evidence>
<feature type="binding site" evidence="11">
    <location>
        <position position="58"/>
    </location>
    <ligand>
        <name>Mg(2+)</name>
        <dbReference type="ChEBI" id="CHEBI:18420"/>
    </ligand>
</feature>
<reference evidence="13 14" key="1">
    <citation type="journal article" date="2012" name="Appl. Environ. Microbiol.">
        <title>Genome Sequence of Thermotolerant Bacillus methanolicus: Features and Regulation Related to Methylotrophy and Production of L-Lysine and L-Glutamate from Methanol.</title>
        <authorList>
            <person name="Heggeset T.M."/>
            <person name="Krog A."/>
            <person name="Balzer S."/>
            <person name="Wentzel A."/>
            <person name="Ellingsen T.E."/>
            <person name="Brautaset T."/>
        </authorList>
    </citation>
    <scope>NUCLEOTIDE SEQUENCE [LARGE SCALE GENOMIC DNA]</scope>
    <source>
        <strain evidence="13 14">PB1</strain>
    </source>
</reference>
<evidence type="ECO:0000256" key="10">
    <source>
        <dbReference type="ARBA" id="ARBA00023160"/>
    </source>
</evidence>
<dbReference type="GO" id="GO:0008897">
    <property type="term" value="F:holo-[acyl-carrier-protein] synthase activity"/>
    <property type="evidence" value="ECO:0007669"/>
    <property type="project" value="UniProtKB-UniRule"/>
</dbReference>
<evidence type="ECO:0000256" key="5">
    <source>
        <dbReference type="ARBA" id="ARBA00022679"/>
    </source>
</evidence>
<name>I3E060_BACMT</name>
<dbReference type="NCBIfam" id="TIGR00556">
    <property type="entry name" value="pantethn_trn"/>
    <property type="match status" value="1"/>
</dbReference>
<keyword evidence="4 11" id="KW-0444">Lipid biosynthesis</keyword>
<dbReference type="Gene3D" id="3.90.470.20">
    <property type="entry name" value="4'-phosphopantetheinyl transferase domain"/>
    <property type="match status" value="1"/>
</dbReference>
<dbReference type="GO" id="GO:0006633">
    <property type="term" value="P:fatty acid biosynthetic process"/>
    <property type="evidence" value="ECO:0007669"/>
    <property type="project" value="UniProtKB-UniRule"/>
</dbReference>
<comment type="cofactor">
    <cofactor evidence="1 11">
        <name>Mg(2+)</name>
        <dbReference type="ChEBI" id="CHEBI:18420"/>
    </cofactor>
</comment>
<comment type="subcellular location">
    <subcellularLocation>
        <location evidence="11">Cytoplasm</location>
    </subcellularLocation>
</comment>
<dbReference type="eggNOG" id="COG0736">
    <property type="taxonomic scope" value="Bacteria"/>
</dbReference>
<dbReference type="EMBL" id="AFEU01000002">
    <property type="protein sequence ID" value="EIJ79881.1"/>
    <property type="molecule type" value="Genomic_DNA"/>
</dbReference>
<keyword evidence="3 11" id="KW-0963">Cytoplasm</keyword>
<dbReference type="Proteomes" id="UP000010523">
    <property type="component" value="Unassembled WGS sequence"/>
</dbReference>
<evidence type="ECO:0000256" key="6">
    <source>
        <dbReference type="ARBA" id="ARBA00022723"/>
    </source>
</evidence>
<comment type="caution">
    <text evidence="13">The sequence shown here is derived from an EMBL/GenBank/DDBJ whole genome shotgun (WGS) entry which is preliminary data.</text>
</comment>
<dbReference type="SUPFAM" id="SSF56214">
    <property type="entry name" value="4'-phosphopantetheinyl transferase"/>
    <property type="match status" value="1"/>
</dbReference>
<evidence type="ECO:0000256" key="3">
    <source>
        <dbReference type="ARBA" id="ARBA00022490"/>
    </source>
</evidence>
<dbReference type="Pfam" id="PF01648">
    <property type="entry name" value="ACPS"/>
    <property type="match status" value="1"/>
</dbReference>
<dbReference type="InterPro" id="IPR002582">
    <property type="entry name" value="ACPS"/>
</dbReference>
<evidence type="ECO:0000313" key="14">
    <source>
        <dbReference type="Proteomes" id="UP000010523"/>
    </source>
</evidence>
<dbReference type="GO" id="GO:0005829">
    <property type="term" value="C:cytosol"/>
    <property type="evidence" value="ECO:0007669"/>
    <property type="project" value="TreeGrafter"/>
</dbReference>
<organism evidence="13 14">
    <name type="scientific">Bacillus methanolicus PB1</name>
    <dbReference type="NCBI Taxonomy" id="997296"/>
    <lineage>
        <taxon>Bacteria</taxon>
        <taxon>Bacillati</taxon>
        <taxon>Bacillota</taxon>
        <taxon>Bacilli</taxon>
        <taxon>Bacillales</taxon>
        <taxon>Bacillaceae</taxon>
        <taxon>Bacillus</taxon>
    </lineage>
</organism>
<keyword evidence="7 11" id="KW-0276">Fatty acid metabolism</keyword>
<dbReference type="HAMAP" id="MF_00101">
    <property type="entry name" value="AcpS"/>
    <property type="match status" value="1"/>
</dbReference>
<sequence>MISGIGIDIVELDRIKRISEQQEKFIDRILTETEKLEYKKLSDKRKTEFLAGRFAAKEAFAKAAGTGIGHELSFLDIEIATDAKGKPYIVKPFRGGVHLSISHSRDFAVAQVVIEEQK</sequence>
<dbReference type="InterPro" id="IPR004568">
    <property type="entry name" value="Ppantetheine-prot_Trfase_dom"/>
</dbReference>
<keyword evidence="9 11" id="KW-0443">Lipid metabolism</keyword>
<dbReference type="RefSeq" id="WP_003351274.1">
    <property type="nucleotide sequence ID" value="NZ_AFEU01000002.1"/>
</dbReference>
<evidence type="ECO:0000256" key="4">
    <source>
        <dbReference type="ARBA" id="ARBA00022516"/>
    </source>
</evidence>
<dbReference type="EC" id="2.7.8.7" evidence="11"/>
<evidence type="ECO:0000256" key="11">
    <source>
        <dbReference type="HAMAP-Rule" id="MF_00101"/>
    </source>
</evidence>
<dbReference type="PANTHER" id="PTHR12215">
    <property type="entry name" value="PHOSPHOPANTETHEINE TRANSFERASE"/>
    <property type="match status" value="1"/>
</dbReference>
<gene>
    <name evidence="11 13" type="primary">acpS</name>
    <name evidence="13" type="ORF">PB1_05937</name>
</gene>
<evidence type="ECO:0000259" key="12">
    <source>
        <dbReference type="Pfam" id="PF01648"/>
    </source>
</evidence>
<evidence type="ECO:0000256" key="7">
    <source>
        <dbReference type="ARBA" id="ARBA00022832"/>
    </source>
</evidence>
<keyword evidence="10 11" id="KW-0275">Fatty acid biosynthesis</keyword>
<dbReference type="AlphaFoldDB" id="I3E060"/>
<comment type="function">
    <text evidence="11">Transfers the 4'-phosphopantetheine moiety from coenzyme A to a Ser of acyl-carrier-protein.</text>
</comment>
<keyword evidence="14" id="KW-1185">Reference proteome</keyword>
<keyword evidence="8 11" id="KW-0460">Magnesium</keyword>
<dbReference type="InterPro" id="IPR037143">
    <property type="entry name" value="4-PPantetheinyl_Trfase_dom_sf"/>
</dbReference>
<feature type="binding site" evidence="11">
    <location>
        <position position="8"/>
    </location>
    <ligand>
        <name>Mg(2+)</name>
        <dbReference type="ChEBI" id="CHEBI:18420"/>
    </ligand>
</feature>
<dbReference type="PATRIC" id="fig|997296.3.peg.1269"/>
<feature type="domain" description="4'-phosphopantetheinyl transferase" evidence="12">
    <location>
        <begin position="4"/>
        <end position="110"/>
    </location>
</feature>
<dbReference type="STRING" id="997296.PB1_05937"/>
<comment type="similarity">
    <text evidence="11">Belongs to the P-Pant transferase superfamily. AcpS family.</text>
</comment>